<feature type="transmembrane region" description="Helical" evidence="6">
    <location>
        <begin position="42"/>
        <end position="60"/>
    </location>
</feature>
<dbReference type="SUPFAM" id="SSF158442">
    <property type="entry name" value="DsbB-like"/>
    <property type="match status" value="1"/>
</dbReference>
<keyword evidence="3 6" id="KW-0812">Transmembrane</keyword>
<dbReference type="Gene3D" id="1.20.1550.10">
    <property type="entry name" value="DsbB-like"/>
    <property type="match status" value="1"/>
</dbReference>
<dbReference type="PANTHER" id="PTHR36570">
    <property type="entry name" value="DISULFIDE BOND FORMATION PROTEIN B"/>
    <property type="match status" value="1"/>
</dbReference>
<dbReference type="GO" id="GO:0015035">
    <property type="term" value="F:protein-disulfide reductase activity"/>
    <property type="evidence" value="ECO:0007669"/>
    <property type="project" value="InterPro"/>
</dbReference>
<evidence type="ECO:0000256" key="1">
    <source>
        <dbReference type="ARBA" id="ARBA00004651"/>
    </source>
</evidence>
<dbReference type="GO" id="GO:0006457">
    <property type="term" value="P:protein folding"/>
    <property type="evidence" value="ECO:0007669"/>
    <property type="project" value="InterPro"/>
</dbReference>
<dbReference type="InterPro" id="IPR023380">
    <property type="entry name" value="DsbB-like_sf"/>
</dbReference>
<comment type="subcellular location">
    <subcellularLocation>
        <location evidence="1">Cell membrane</location>
        <topology evidence="1">Multi-pass membrane protein</topology>
    </subcellularLocation>
</comment>
<organism evidence="7 8">
    <name type="scientific">Orrella marina</name>
    <dbReference type="NCBI Taxonomy" id="2163011"/>
    <lineage>
        <taxon>Bacteria</taxon>
        <taxon>Pseudomonadati</taxon>
        <taxon>Pseudomonadota</taxon>
        <taxon>Betaproteobacteria</taxon>
        <taxon>Burkholderiales</taxon>
        <taxon>Alcaligenaceae</taxon>
        <taxon>Orrella</taxon>
    </lineage>
</organism>
<keyword evidence="4 6" id="KW-1133">Transmembrane helix</keyword>
<reference evidence="7 8" key="1">
    <citation type="submission" date="2018-04" db="EMBL/GenBank/DDBJ databases">
        <title>Bordetella sp. HZ20 isolated from seawater.</title>
        <authorList>
            <person name="Sun C."/>
        </authorList>
    </citation>
    <scope>NUCLEOTIDE SEQUENCE [LARGE SCALE GENOMIC DNA]</scope>
    <source>
        <strain evidence="7 8">HZ20</strain>
    </source>
</reference>
<evidence type="ECO:0000256" key="6">
    <source>
        <dbReference type="SAM" id="Phobius"/>
    </source>
</evidence>
<proteinExistence type="predicted"/>
<gene>
    <name evidence="7" type="ORF">DBV39_05280</name>
</gene>
<dbReference type="InterPro" id="IPR003752">
    <property type="entry name" value="DiS_bond_form_DsbB/BdbC"/>
</dbReference>
<dbReference type="Pfam" id="PF02600">
    <property type="entry name" value="DsbB"/>
    <property type="match status" value="1"/>
</dbReference>
<evidence type="ECO:0000313" key="7">
    <source>
        <dbReference type="EMBL" id="AWB33216.1"/>
    </source>
</evidence>
<keyword evidence="5 6" id="KW-0472">Membrane</keyword>
<keyword evidence="8" id="KW-1185">Reference proteome</keyword>
<dbReference type="PANTHER" id="PTHR36570:SF3">
    <property type="entry name" value="DISULFIDE BOND FORMATION PROTEIN B"/>
    <property type="match status" value="1"/>
</dbReference>
<name>A0A2R4XHC8_9BURK</name>
<sequence>MSLEKNVLTAIAFLALSALGAALVSQHVFDMQPCAWCVLQRVIYIVILMFALIGLIMPALMKPALGFITLTGATGAGVAVYQVTVASNSLSCDLTLADRIISGSGLDAAAPWLFGVYASCFDAAVDLLGVEYAIWSLILFVVLALAALMTLVAGRPSGRRQTSISSS</sequence>
<dbReference type="InterPro" id="IPR050183">
    <property type="entry name" value="DsbB"/>
</dbReference>
<evidence type="ECO:0000256" key="4">
    <source>
        <dbReference type="ARBA" id="ARBA00022989"/>
    </source>
</evidence>
<accession>A0A2R4XHC8</accession>
<protein>
    <submittedName>
        <fullName evidence="7">Disulfide bond formation protein B</fullName>
    </submittedName>
</protein>
<dbReference type="GO" id="GO:0005886">
    <property type="term" value="C:plasma membrane"/>
    <property type="evidence" value="ECO:0007669"/>
    <property type="project" value="UniProtKB-SubCell"/>
</dbReference>
<dbReference type="RefSeq" id="WP_108620645.1">
    <property type="nucleotide sequence ID" value="NZ_CP028901.1"/>
</dbReference>
<evidence type="ECO:0000256" key="3">
    <source>
        <dbReference type="ARBA" id="ARBA00022692"/>
    </source>
</evidence>
<dbReference type="EMBL" id="CP028901">
    <property type="protein sequence ID" value="AWB33216.1"/>
    <property type="molecule type" value="Genomic_DNA"/>
</dbReference>
<dbReference type="KEGG" id="boz:DBV39_05280"/>
<keyword evidence="2" id="KW-1003">Cell membrane</keyword>
<evidence type="ECO:0000256" key="5">
    <source>
        <dbReference type="ARBA" id="ARBA00023136"/>
    </source>
</evidence>
<dbReference type="OrthoDB" id="3711263at2"/>
<dbReference type="Proteomes" id="UP000244571">
    <property type="component" value="Chromosome"/>
</dbReference>
<feature type="transmembrane region" description="Helical" evidence="6">
    <location>
        <begin position="132"/>
        <end position="153"/>
    </location>
</feature>
<evidence type="ECO:0000313" key="8">
    <source>
        <dbReference type="Proteomes" id="UP000244571"/>
    </source>
</evidence>
<dbReference type="AlphaFoldDB" id="A0A2R4XHC8"/>
<evidence type="ECO:0000256" key="2">
    <source>
        <dbReference type="ARBA" id="ARBA00022475"/>
    </source>
</evidence>
<feature type="transmembrane region" description="Helical" evidence="6">
    <location>
        <begin position="67"/>
        <end position="84"/>
    </location>
</feature>